<feature type="region of interest" description="Disordered" evidence="4">
    <location>
        <begin position="86"/>
        <end position="130"/>
    </location>
</feature>
<organism evidence="5 6">
    <name type="scientific">Saguinus oedipus</name>
    <name type="common">Cotton-top tamarin</name>
    <name type="synonym">Oedipomidas oedipus</name>
    <dbReference type="NCBI Taxonomy" id="9490"/>
    <lineage>
        <taxon>Eukaryota</taxon>
        <taxon>Metazoa</taxon>
        <taxon>Chordata</taxon>
        <taxon>Craniata</taxon>
        <taxon>Vertebrata</taxon>
        <taxon>Euteleostomi</taxon>
        <taxon>Mammalia</taxon>
        <taxon>Eutheria</taxon>
        <taxon>Euarchontoglires</taxon>
        <taxon>Primates</taxon>
        <taxon>Haplorrhini</taxon>
        <taxon>Platyrrhini</taxon>
        <taxon>Cebidae</taxon>
        <taxon>Callitrichinae</taxon>
        <taxon>Saguinus</taxon>
    </lineage>
</organism>
<dbReference type="PANTHER" id="PTHR24113">
    <property type="entry name" value="RAN GTPASE-ACTIVATING PROTEIN 1"/>
    <property type="match status" value="1"/>
</dbReference>
<keyword evidence="6" id="KW-1185">Reference proteome</keyword>
<evidence type="ECO:0000313" key="6">
    <source>
        <dbReference type="Proteomes" id="UP001266305"/>
    </source>
</evidence>
<evidence type="ECO:0000313" key="5">
    <source>
        <dbReference type="EMBL" id="KAK2095553.1"/>
    </source>
</evidence>
<reference evidence="5 6" key="1">
    <citation type="submission" date="2023-05" db="EMBL/GenBank/DDBJ databases">
        <title>B98-5 Cell Line De Novo Hybrid Assembly: An Optical Mapping Approach.</title>
        <authorList>
            <person name="Kananen K."/>
            <person name="Auerbach J.A."/>
            <person name="Kautto E."/>
            <person name="Blachly J.S."/>
        </authorList>
    </citation>
    <scope>NUCLEOTIDE SEQUENCE [LARGE SCALE GENOMIC DNA]</scope>
    <source>
        <strain evidence="5">B95-8</strain>
        <tissue evidence="5">Cell line</tissue>
    </source>
</reference>
<evidence type="ECO:0000256" key="1">
    <source>
        <dbReference type="ARBA" id="ARBA00022468"/>
    </source>
</evidence>
<evidence type="ECO:0008006" key="7">
    <source>
        <dbReference type="Google" id="ProtNLM"/>
    </source>
</evidence>
<gene>
    <name evidence="5" type="ORF">P7K49_026969</name>
</gene>
<dbReference type="SUPFAM" id="SSF52047">
    <property type="entry name" value="RNI-like"/>
    <property type="match status" value="1"/>
</dbReference>
<sequence length="130" mass="14572">VEVINFGDCLIRSKGADAIHGGLPKQKELNLSFCEIKRNAVLAVAEATADKAELEKLDLNGNTLGEGCEQLQEVLDSFNMAKVLASLTDEEDKEGGEEEQEEAEEEEEEEDKEEEKEEEEEEEEEEKEKP</sequence>
<proteinExistence type="predicted"/>
<keyword evidence="3" id="KW-0677">Repeat</keyword>
<accession>A0ABQ9UEQ4</accession>
<dbReference type="Gene3D" id="3.80.10.10">
    <property type="entry name" value="Ribonuclease Inhibitor"/>
    <property type="match status" value="1"/>
</dbReference>
<dbReference type="InterPro" id="IPR032675">
    <property type="entry name" value="LRR_dom_sf"/>
</dbReference>
<evidence type="ECO:0000256" key="2">
    <source>
        <dbReference type="ARBA" id="ARBA00022614"/>
    </source>
</evidence>
<name>A0ABQ9UEQ4_SAGOE</name>
<comment type="caution">
    <text evidence="5">The sequence shown here is derived from an EMBL/GenBank/DDBJ whole genome shotgun (WGS) entry which is preliminary data.</text>
</comment>
<dbReference type="PANTHER" id="PTHR24113:SF12">
    <property type="entry name" value="RAN GTPASE-ACTIVATING PROTEIN 1"/>
    <property type="match status" value="1"/>
</dbReference>
<keyword evidence="1" id="KW-0343">GTPase activation</keyword>
<dbReference type="InterPro" id="IPR027038">
    <property type="entry name" value="RanGap"/>
</dbReference>
<dbReference type="Proteomes" id="UP001266305">
    <property type="component" value="Unassembled WGS sequence"/>
</dbReference>
<protein>
    <recommendedName>
        <fullName evidence="7">Ran GTPase activating protein 1</fullName>
    </recommendedName>
</protein>
<dbReference type="EMBL" id="JASSZA010000013">
    <property type="protein sequence ID" value="KAK2095553.1"/>
    <property type="molecule type" value="Genomic_DNA"/>
</dbReference>
<feature type="non-terminal residue" evidence="5">
    <location>
        <position position="1"/>
    </location>
</feature>
<keyword evidence="2" id="KW-0433">Leucine-rich repeat</keyword>
<evidence type="ECO:0000256" key="4">
    <source>
        <dbReference type="SAM" id="MobiDB-lite"/>
    </source>
</evidence>
<feature type="compositionally biased region" description="Acidic residues" evidence="4">
    <location>
        <begin position="88"/>
        <end position="130"/>
    </location>
</feature>
<evidence type="ECO:0000256" key="3">
    <source>
        <dbReference type="ARBA" id="ARBA00022737"/>
    </source>
</evidence>